<sequence length="405" mass="43131">MSELTLNDLLATDAAPWHAAADRWRLLAKGLDQAADQLIRATRDLPHAWPHGSGSDAAAARATKLRAEVGNTHDPAKRIFEAMDQHAYGMNALRRQAEEIVAAARKAGCTVDTATTTVTGPESAHPDSLRADLRAVVHKARALDDSTAHVITANTPSPGAGSGHHRPHPISRTDLEAQARRTPAQVHRWWTALAPDQRKQAVRNHPGLVGALDGIPATDRDHGNRVVLRHAVTALEHHLAELTAREKLIRSMISLHRSSELYPESANPGRAAVAELDRIADERDTVEGTLTGARAIRCRLTDPDAPPALLLGFSTEGDGRAIVAVGNPDLAGDVVTYVPGAGDGLPGIAGELRRVDAMATGEPATATVLWLDSSTDPADELRSFQQGLRATHDGPPPHHTVIGHG</sequence>
<accession>A0A919M426</accession>
<organism evidence="1 2">
    <name type="scientific">Actinoplanes cyaneus</name>
    <dbReference type="NCBI Taxonomy" id="52696"/>
    <lineage>
        <taxon>Bacteria</taxon>
        <taxon>Bacillati</taxon>
        <taxon>Actinomycetota</taxon>
        <taxon>Actinomycetes</taxon>
        <taxon>Micromonosporales</taxon>
        <taxon>Micromonosporaceae</taxon>
        <taxon>Actinoplanes</taxon>
    </lineage>
</organism>
<comment type="caution">
    <text evidence="1">The sequence shown here is derived from an EMBL/GenBank/DDBJ whole genome shotgun (WGS) entry which is preliminary data.</text>
</comment>
<gene>
    <name evidence="1" type="ORF">Acy02nite_16390</name>
</gene>
<dbReference type="Gene3D" id="1.20.1260.20">
    <property type="entry name" value="PPE superfamily"/>
    <property type="match status" value="1"/>
</dbReference>
<name>A0A919M426_9ACTN</name>
<dbReference type="InterPro" id="IPR038332">
    <property type="entry name" value="PPE_sf"/>
</dbReference>
<reference evidence="1" key="1">
    <citation type="submission" date="2021-01" db="EMBL/GenBank/DDBJ databases">
        <title>Whole genome shotgun sequence of Actinoplanes cyaneus NBRC 14990.</title>
        <authorList>
            <person name="Komaki H."/>
            <person name="Tamura T."/>
        </authorList>
    </citation>
    <scope>NUCLEOTIDE SEQUENCE</scope>
    <source>
        <strain evidence="1">NBRC 14990</strain>
    </source>
</reference>
<keyword evidence="2" id="KW-1185">Reference proteome</keyword>
<evidence type="ECO:0000313" key="1">
    <source>
        <dbReference type="EMBL" id="GID63758.1"/>
    </source>
</evidence>
<evidence type="ECO:0000313" key="2">
    <source>
        <dbReference type="Proteomes" id="UP000619479"/>
    </source>
</evidence>
<protein>
    <submittedName>
        <fullName evidence="1">Uncharacterized protein</fullName>
    </submittedName>
</protein>
<dbReference type="AlphaFoldDB" id="A0A919M426"/>
<dbReference type="Proteomes" id="UP000619479">
    <property type="component" value="Unassembled WGS sequence"/>
</dbReference>
<dbReference type="RefSeq" id="WP_203739193.1">
    <property type="nucleotide sequence ID" value="NZ_BAAAUC010000027.1"/>
</dbReference>
<proteinExistence type="predicted"/>
<dbReference type="EMBL" id="BOMH01000013">
    <property type="protein sequence ID" value="GID63758.1"/>
    <property type="molecule type" value="Genomic_DNA"/>
</dbReference>